<dbReference type="RefSeq" id="XP_038056975.1">
    <property type="nucleotide sequence ID" value="XM_038201047.1"/>
</dbReference>
<comment type="subcellular location">
    <subcellularLocation>
        <location evidence="1">Mitochondrion inner membrane</location>
        <topology evidence="1">Peripheral membrane protein</topology>
        <orientation evidence="1">Intermembrane side</orientation>
    </subcellularLocation>
</comment>
<dbReference type="AlphaFoldDB" id="A0A914A060"/>
<comment type="similarity">
    <text evidence="1">Belongs to the small Tim family.</text>
</comment>
<keyword evidence="1" id="KW-0496">Mitochondrion</keyword>
<organism evidence="3 4">
    <name type="scientific">Patiria miniata</name>
    <name type="common">Bat star</name>
    <name type="synonym">Asterina miniata</name>
    <dbReference type="NCBI Taxonomy" id="46514"/>
    <lineage>
        <taxon>Eukaryota</taxon>
        <taxon>Metazoa</taxon>
        <taxon>Echinodermata</taxon>
        <taxon>Eleutherozoa</taxon>
        <taxon>Asterozoa</taxon>
        <taxon>Asteroidea</taxon>
        <taxon>Valvatacea</taxon>
        <taxon>Valvatida</taxon>
        <taxon>Asterinidae</taxon>
        <taxon>Patiria</taxon>
    </lineage>
</organism>
<keyword evidence="1" id="KW-0143">Chaperone</keyword>
<dbReference type="GO" id="GO:0005743">
    <property type="term" value="C:mitochondrial inner membrane"/>
    <property type="evidence" value="ECO:0007669"/>
    <property type="project" value="UniProtKB-SubCell"/>
</dbReference>
<dbReference type="SUPFAM" id="SSF144122">
    <property type="entry name" value="Tim10-like"/>
    <property type="match status" value="1"/>
</dbReference>
<dbReference type="OrthoDB" id="344165at2759"/>
<keyword evidence="1" id="KW-0813">Transport</keyword>
<protein>
    <recommendedName>
        <fullName evidence="1">Mitochondrial import inner membrane translocase subunit</fullName>
    </recommendedName>
</protein>
<evidence type="ECO:0000259" key="2">
    <source>
        <dbReference type="Pfam" id="PF02953"/>
    </source>
</evidence>
<reference evidence="3" key="1">
    <citation type="submission" date="2022-11" db="UniProtKB">
        <authorList>
            <consortium name="EnsemblMetazoa"/>
        </authorList>
    </citation>
    <scope>IDENTIFICATION</scope>
</reference>
<dbReference type="GO" id="GO:0015031">
    <property type="term" value="P:protein transport"/>
    <property type="evidence" value="ECO:0007669"/>
    <property type="project" value="UniProtKB-KW"/>
</dbReference>
<dbReference type="Pfam" id="PF02953">
    <property type="entry name" value="zf-Tim10_DDP"/>
    <property type="match status" value="1"/>
</dbReference>
<keyword evidence="1" id="KW-0653">Protein transport</keyword>
<evidence type="ECO:0000256" key="1">
    <source>
        <dbReference type="RuleBase" id="RU367043"/>
    </source>
</evidence>
<keyword evidence="1" id="KW-0811">Translocation</keyword>
<dbReference type="GeneID" id="119728709"/>
<keyword evidence="1" id="KW-0999">Mitochondrion inner membrane</keyword>
<accession>A0A914A060</accession>
<dbReference type="EnsemblMetazoa" id="XM_038201047.1">
    <property type="protein sequence ID" value="XP_038056975.1"/>
    <property type="gene ID" value="LOC119728709"/>
</dbReference>
<evidence type="ECO:0000313" key="4">
    <source>
        <dbReference type="Proteomes" id="UP000887568"/>
    </source>
</evidence>
<evidence type="ECO:0000313" key="3">
    <source>
        <dbReference type="EnsemblMetazoa" id="XP_038056975.1"/>
    </source>
</evidence>
<keyword evidence="1" id="KW-1015">Disulfide bond</keyword>
<dbReference type="OMA" id="NEICWDK"/>
<sequence>MSFDSSSFGGGADGEDAELKAFLAVEGQKAKFQNQVHMFTDVCWDRCVDKPSNKLDSKTETCLVNCVERFIDSTLAMTNRFQQLINKQAGQ</sequence>
<proteinExistence type="inferred from homology"/>
<dbReference type="Gene3D" id="1.10.287.810">
    <property type="entry name" value="Mitochondrial import inner membrane translocase subunit tim13 like domains"/>
    <property type="match status" value="1"/>
</dbReference>
<comment type="function">
    <text evidence="1">Mitochondrial intermembrane chaperone that participates in the import and insertion of some multi-pass transmembrane proteins into the mitochondrial inner membrane. Also required for the transfer of beta-barrel precursors from the TOM complex to the sorting and assembly machinery (SAM complex) of the outer membrane. Acts as a chaperone-like protein that protects the hydrophobic precursors from aggregation and guide them through the mitochondrial intermembrane space.</text>
</comment>
<dbReference type="InterPro" id="IPR004217">
    <property type="entry name" value="Tim10-like"/>
</dbReference>
<name>A0A914A060_PATMI</name>
<dbReference type="Proteomes" id="UP000887568">
    <property type="component" value="Unplaced"/>
</dbReference>
<comment type="subunit">
    <text evidence="1">Heterohexamer.</text>
</comment>
<keyword evidence="1" id="KW-0472">Membrane</keyword>
<feature type="domain" description="Tim10-like" evidence="2">
    <location>
        <begin position="22"/>
        <end position="83"/>
    </location>
</feature>
<dbReference type="InterPro" id="IPR035427">
    <property type="entry name" value="Tim10-like_dom_sf"/>
</dbReference>
<keyword evidence="4" id="KW-1185">Reference proteome</keyword>
<comment type="domain">
    <text evidence="1">The twin CX3C motif contains 4 conserved Cys residues that form 2 disulfide bonds in the mitochondrial intermembrane space.</text>
</comment>